<dbReference type="EMBL" id="CADEPM010000004">
    <property type="protein sequence ID" value="CAB3403815.1"/>
    <property type="molecule type" value="Genomic_DNA"/>
</dbReference>
<feature type="domain" description="Sdz-33 F-box" evidence="2">
    <location>
        <begin position="162"/>
        <end position="215"/>
    </location>
</feature>
<keyword evidence="4" id="KW-1185">Reference proteome</keyword>
<proteinExistence type="predicted"/>
<evidence type="ECO:0000313" key="3">
    <source>
        <dbReference type="EMBL" id="CAB3403815.1"/>
    </source>
</evidence>
<sequence length="307" mass="36022">MFDDFDNLDISAEDEPSLNSKSESNRTFIKWCKLPTDVQQCVISHMDFLTRYSLSKCSKKMQEIEKEPPIKIDGIEINNSEKFYCYDCDNNDKADWDIETSEIKKISCKSFRYAFANHQQLLYVLNMLTEQVDQLELLDSEKNEDLSYNTSLPPEILSHPQIQNAKRFYFWANCSFTEEIFLNLKAAHMTFSSSTITDEMINKFIKRWMNGDDPKEFVKLSIWYQNSFNKDEILKGIFHKNWDDEFKKEAGGFCRDFDRVMGGGDTAQIMRNNGKQSATLRISNENLLFMVTGNYWEQFKLFSYGIP</sequence>
<accession>A0A8S1EUJ6</accession>
<reference evidence="3 4" key="1">
    <citation type="submission" date="2020-04" db="EMBL/GenBank/DDBJ databases">
        <authorList>
            <person name="Laetsch R D."/>
            <person name="Stevens L."/>
            <person name="Kumar S."/>
            <person name="Blaxter L. M."/>
        </authorList>
    </citation>
    <scope>NUCLEOTIDE SEQUENCE [LARGE SCALE GENOMIC DNA]</scope>
</reference>
<dbReference type="AlphaFoldDB" id="A0A8S1EUJ6"/>
<organism evidence="3 4">
    <name type="scientific">Caenorhabditis bovis</name>
    <dbReference type="NCBI Taxonomy" id="2654633"/>
    <lineage>
        <taxon>Eukaryota</taxon>
        <taxon>Metazoa</taxon>
        <taxon>Ecdysozoa</taxon>
        <taxon>Nematoda</taxon>
        <taxon>Chromadorea</taxon>
        <taxon>Rhabditida</taxon>
        <taxon>Rhabditina</taxon>
        <taxon>Rhabditomorpha</taxon>
        <taxon>Rhabditoidea</taxon>
        <taxon>Rhabditidae</taxon>
        <taxon>Peloderinae</taxon>
        <taxon>Caenorhabditis</taxon>
    </lineage>
</organism>
<evidence type="ECO:0008006" key="5">
    <source>
        <dbReference type="Google" id="ProtNLM"/>
    </source>
</evidence>
<feature type="domain" description="F-box" evidence="1">
    <location>
        <begin position="31"/>
        <end position="71"/>
    </location>
</feature>
<dbReference type="Pfam" id="PF00646">
    <property type="entry name" value="F-box"/>
    <property type="match status" value="1"/>
</dbReference>
<gene>
    <name evidence="3" type="ORF">CBOVIS_LOCUS6229</name>
</gene>
<dbReference type="Pfam" id="PF07735">
    <property type="entry name" value="FBA_2"/>
    <property type="match status" value="1"/>
</dbReference>
<dbReference type="OrthoDB" id="5843099at2759"/>
<evidence type="ECO:0000313" key="4">
    <source>
        <dbReference type="Proteomes" id="UP000494206"/>
    </source>
</evidence>
<evidence type="ECO:0000259" key="1">
    <source>
        <dbReference type="Pfam" id="PF00646"/>
    </source>
</evidence>
<dbReference type="InterPro" id="IPR012885">
    <property type="entry name" value="F-box_Sdz-33"/>
</dbReference>
<protein>
    <recommendedName>
        <fullName evidence="5">F-box domain-containing protein</fullName>
    </recommendedName>
</protein>
<dbReference type="PANTHER" id="PTHR21503">
    <property type="entry name" value="F-BOX-CONTAINING HYPOTHETICAL PROTEIN C.ELEGANS"/>
    <property type="match status" value="1"/>
</dbReference>
<dbReference type="InterPro" id="IPR001810">
    <property type="entry name" value="F-box_dom"/>
</dbReference>
<dbReference type="PANTHER" id="PTHR21503:SF8">
    <property type="entry name" value="F-BOX ASSOCIATED DOMAIN-CONTAINING PROTEIN-RELATED"/>
    <property type="match status" value="1"/>
</dbReference>
<comment type="caution">
    <text evidence="3">The sequence shown here is derived from an EMBL/GenBank/DDBJ whole genome shotgun (WGS) entry which is preliminary data.</text>
</comment>
<evidence type="ECO:0000259" key="2">
    <source>
        <dbReference type="Pfam" id="PF07735"/>
    </source>
</evidence>
<dbReference type="Proteomes" id="UP000494206">
    <property type="component" value="Unassembled WGS sequence"/>
</dbReference>
<name>A0A8S1EUJ6_9PELO</name>